<sequence length="398" mass="43920">MSTIYDNHLTSSIDEQILAVLRSCAAPSTPSFDFQFPGTYTIPSTHLMNCDSVTPYLAILPIPTTPFGMGLSFETSGWRAPAWRQPACKRIEEGCIDPSVLIPDIPVPEHPFVDDSVLGDPFEDDIDMFSLPHFSPVSVSFDDSSSSSPSLFGDSDAEEDEDDDSDSDFDYRPVTPVNRPIRPLPTRPMAKLTVISTPPSRVFIPHAGPCLPNPKRKATRHSGPSPKRARPSPPPTPTPAPALMPPPPPRTGPPPPYADVISERYWFLLDQGCTPHGNGLQCNINGCIAITRNCADMTRHVSVHTPSMRVPCSGCPALLARTDALVRHLNRKAGCKKASATRKLYLEAYKKSEDHLAQLRELETEMDPKMRSKISQQMTSRFVREYAEYLRANNIADD</sequence>
<organism evidence="2 3">
    <name type="scientific">Roridomyces roridus</name>
    <dbReference type="NCBI Taxonomy" id="1738132"/>
    <lineage>
        <taxon>Eukaryota</taxon>
        <taxon>Fungi</taxon>
        <taxon>Dikarya</taxon>
        <taxon>Basidiomycota</taxon>
        <taxon>Agaricomycotina</taxon>
        <taxon>Agaricomycetes</taxon>
        <taxon>Agaricomycetidae</taxon>
        <taxon>Agaricales</taxon>
        <taxon>Marasmiineae</taxon>
        <taxon>Mycenaceae</taxon>
        <taxon>Roridomyces</taxon>
    </lineage>
</organism>
<evidence type="ECO:0000313" key="2">
    <source>
        <dbReference type="EMBL" id="KAJ7621476.1"/>
    </source>
</evidence>
<keyword evidence="3" id="KW-1185">Reference proteome</keyword>
<protein>
    <recommendedName>
        <fullName evidence="4">C2H2-type domain-containing protein</fullName>
    </recommendedName>
</protein>
<dbReference type="EMBL" id="JARKIF010000016">
    <property type="protein sequence ID" value="KAJ7621476.1"/>
    <property type="molecule type" value="Genomic_DNA"/>
</dbReference>
<accession>A0AAD7BI77</accession>
<dbReference type="AlphaFoldDB" id="A0AAD7BI77"/>
<evidence type="ECO:0008006" key="4">
    <source>
        <dbReference type="Google" id="ProtNLM"/>
    </source>
</evidence>
<feature type="compositionally biased region" description="Low complexity" evidence="1">
    <location>
        <begin position="140"/>
        <end position="150"/>
    </location>
</feature>
<feature type="region of interest" description="Disordered" evidence="1">
    <location>
        <begin position="140"/>
        <end position="185"/>
    </location>
</feature>
<evidence type="ECO:0000256" key="1">
    <source>
        <dbReference type="SAM" id="MobiDB-lite"/>
    </source>
</evidence>
<feature type="compositionally biased region" description="Acidic residues" evidence="1">
    <location>
        <begin position="155"/>
        <end position="168"/>
    </location>
</feature>
<feature type="compositionally biased region" description="Pro residues" evidence="1">
    <location>
        <begin position="231"/>
        <end position="256"/>
    </location>
</feature>
<proteinExistence type="predicted"/>
<feature type="region of interest" description="Disordered" evidence="1">
    <location>
        <begin position="203"/>
        <end position="256"/>
    </location>
</feature>
<name>A0AAD7BI77_9AGAR</name>
<comment type="caution">
    <text evidence="2">The sequence shown here is derived from an EMBL/GenBank/DDBJ whole genome shotgun (WGS) entry which is preliminary data.</text>
</comment>
<dbReference type="Proteomes" id="UP001221142">
    <property type="component" value="Unassembled WGS sequence"/>
</dbReference>
<gene>
    <name evidence="2" type="ORF">FB45DRAFT_1032726</name>
</gene>
<reference evidence="2" key="1">
    <citation type="submission" date="2023-03" db="EMBL/GenBank/DDBJ databases">
        <title>Massive genome expansion in bonnet fungi (Mycena s.s.) driven by repeated elements and novel gene families across ecological guilds.</title>
        <authorList>
            <consortium name="Lawrence Berkeley National Laboratory"/>
            <person name="Harder C.B."/>
            <person name="Miyauchi S."/>
            <person name="Viragh M."/>
            <person name="Kuo A."/>
            <person name="Thoen E."/>
            <person name="Andreopoulos B."/>
            <person name="Lu D."/>
            <person name="Skrede I."/>
            <person name="Drula E."/>
            <person name="Henrissat B."/>
            <person name="Morin E."/>
            <person name="Kohler A."/>
            <person name="Barry K."/>
            <person name="LaButti K."/>
            <person name="Morin E."/>
            <person name="Salamov A."/>
            <person name="Lipzen A."/>
            <person name="Mereny Z."/>
            <person name="Hegedus B."/>
            <person name="Baldrian P."/>
            <person name="Stursova M."/>
            <person name="Weitz H."/>
            <person name="Taylor A."/>
            <person name="Grigoriev I.V."/>
            <person name="Nagy L.G."/>
            <person name="Martin F."/>
            <person name="Kauserud H."/>
        </authorList>
    </citation>
    <scope>NUCLEOTIDE SEQUENCE</scope>
    <source>
        <strain evidence="2">9284</strain>
    </source>
</reference>
<evidence type="ECO:0000313" key="3">
    <source>
        <dbReference type="Proteomes" id="UP001221142"/>
    </source>
</evidence>